<evidence type="ECO:0000313" key="4">
    <source>
        <dbReference type="EMBL" id="MBT1687206.1"/>
    </source>
</evidence>
<feature type="domain" description="Protein-glutamine gamma-glutamyltransferase-like C-terminal" evidence="3">
    <location>
        <begin position="190"/>
        <end position="248"/>
    </location>
</feature>
<protein>
    <submittedName>
        <fullName evidence="4">DUF4129 domain-containing protein</fullName>
    </submittedName>
</protein>
<keyword evidence="5" id="KW-1185">Reference proteome</keyword>
<keyword evidence="2" id="KW-0732">Signal</keyword>
<dbReference type="InterPro" id="IPR025403">
    <property type="entry name" value="TgpA-like_C"/>
</dbReference>
<dbReference type="Proteomes" id="UP001319180">
    <property type="component" value="Unassembled WGS sequence"/>
</dbReference>
<name>A0AAP2DA06_9BACT</name>
<gene>
    <name evidence="4" type="ORF">KK078_11595</name>
</gene>
<evidence type="ECO:0000313" key="5">
    <source>
        <dbReference type="Proteomes" id="UP001319180"/>
    </source>
</evidence>
<keyword evidence="1" id="KW-0472">Membrane</keyword>
<reference evidence="4 5" key="1">
    <citation type="submission" date="2021-05" db="EMBL/GenBank/DDBJ databases">
        <title>A Polyphasic approach of four new species of the genus Ohtaekwangia: Ohtaekwangia histidinii sp. nov., Ohtaekwangia cretensis sp. nov., Ohtaekwangia indiensis sp. nov., Ohtaekwangia reichenbachii sp. nov. from diverse environment.</title>
        <authorList>
            <person name="Octaviana S."/>
        </authorList>
    </citation>
    <scope>NUCLEOTIDE SEQUENCE [LARGE SCALE GENOMIC DNA]</scope>
    <source>
        <strain evidence="4 5">PWU37</strain>
    </source>
</reference>
<keyword evidence="1" id="KW-0812">Transmembrane</keyword>
<dbReference type="EMBL" id="JAHESC010000014">
    <property type="protein sequence ID" value="MBT1687206.1"/>
    <property type="molecule type" value="Genomic_DNA"/>
</dbReference>
<evidence type="ECO:0000256" key="1">
    <source>
        <dbReference type="SAM" id="Phobius"/>
    </source>
</evidence>
<evidence type="ECO:0000259" key="3">
    <source>
        <dbReference type="Pfam" id="PF13559"/>
    </source>
</evidence>
<evidence type="ECO:0000256" key="2">
    <source>
        <dbReference type="SAM" id="SignalP"/>
    </source>
</evidence>
<dbReference type="Pfam" id="PF13559">
    <property type="entry name" value="DUF4129"/>
    <property type="match status" value="1"/>
</dbReference>
<feature type="signal peptide" evidence="2">
    <location>
        <begin position="1"/>
        <end position="21"/>
    </location>
</feature>
<dbReference type="RefSeq" id="WP_254090437.1">
    <property type="nucleotide sequence ID" value="NZ_JAHESC010000014.1"/>
</dbReference>
<feature type="chain" id="PRO_5042925200" evidence="2">
    <location>
        <begin position="22"/>
        <end position="260"/>
    </location>
</feature>
<accession>A0AAP2DA06</accession>
<feature type="transmembrane region" description="Helical" evidence="1">
    <location>
        <begin position="114"/>
        <end position="135"/>
    </location>
</feature>
<dbReference type="AlphaFoldDB" id="A0AAP2DA06"/>
<proteinExistence type="predicted"/>
<comment type="caution">
    <text evidence="4">The sequence shown here is derived from an EMBL/GenBank/DDBJ whole genome shotgun (WGS) entry which is preliminary data.</text>
</comment>
<keyword evidence="1" id="KW-1133">Transmembrane helix</keyword>
<sequence>MNITRSFFFLFLLTLAAGAYAQEAPAPETAIDTLVDAVVEAEDDDKVPEVAPPDDSTVIRARSMDPARLRQMQEDPEMDYGQDSPAVVGLWDRLMMWLVMIIRWLFFMGESTDWGNVIVGILVVGILTYVILRLLKIDALNMLRSKSRSTLHHTVLEENIHEMDFDKLIADALADHAYRLAIRLTFLYSLKLLSDRQHIHWEPGKTNHDYLRELSVAELKTGFRELNFYFENAWYGNFAITGEHYQRVNNIFNTWKTNLR</sequence>
<organism evidence="4 5">
    <name type="scientific">Dawidia soli</name>
    <dbReference type="NCBI Taxonomy" id="2782352"/>
    <lineage>
        <taxon>Bacteria</taxon>
        <taxon>Pseudomonadati</taxon>
        <taxon>Bacteroidota</taxon>
        <taxon>Cytophagia</taxon>
        <taxon>Cytophagales</taxon>
        <taxon>Chryseotaleaceae</taxon>
        <taxon>Dawidia</taxon>
    </lineage>
</organism>